<dbReference type="InterPro" id="IPR050081">
    <property type="entry name" value="Ile-tRNA_ligase"/>
</dbReference>
<dbReference type="EC" id="6.1.1.5" evidence="10"/>
<comment type="catalytic activity">
    <reaction evidence="9 10">
        <text>tRNA(Ile) + L-isoleucine + ATP = L-isoleucyl-tRNA(Ile) + AMP + diphosphate</text>
        <dbReference type="Rhea" id="RHEA:11060"/>
        <dbReference type="Rhea" id="RHEA-COMP:9666"/>
        <dbReference type="Rhea" id="RHEA-COMP:9695"/>
        <dbReference type="ChEBI" id="CHEBI:30616"/>
        <dbReference type="ChEBI" id="CHEBI:33019"/>
        <dbReference type="ChEBI" id="CHEBI:58045"/>
        <dbReference type="ChEBI" id="CHEBI:78442"/>
        <dbReference type="ChEBI" id="CHEBI:78528"/>
        <dbReference type="ChEBI" id="CHEBI:456215"/>
        <dbReference type="EC" id="6.1.1.5"/>
    </reaction>
</comment>
<evidence type="ECO:0000256" key="1">
    <source>
        <dbReference type="ARBA" id="ARBA00006887"/>
    </source>
</evidence>
<keyword evidence="5 10" id="KW-0067">ATP-binding</keyword>
<dbReference type="NCBIfam" id="TIGR00392">
    <property type="entry name" value="ileS"/>
    <property type="match status" value="1"/>
</dbReference>
<reference evidence="14" key="1">
    <citation type="submission" date="2020-06" db="EMBL/GenBank/DDBJ databases">
        <title>Complete genome sequence of Candidatus Phytoplasma luffae NCHU2019.</title>
        <authorList>
            <person name="Cho S.-T."/>
            <person name="Tan C.-M."/>
            <person name="Li J.-R."/>
            <person name="Chien Y.-Y."/>
            <person name="Chiu Y.-C."/>
            <person name="Yang J.-Y."/>
            <person name="Kuo C.-H."/>
        </authorList>
    </citation>
    <scope>NUCLEOTIDE SEQUENCE</scope>
    <source>
        <strain evidence="14">NCHU2019</strain>
    </source>
</reference>
<feature type="domain" description="Methionyl/Valyl/Leucyl/Isoleucyl-tRNA synthetase anticodon-binding" evidence="12">
    <location>
        <begin position="677"/>
        <end position="842"/>
    </location>
</feature>
<evidence type="ECO:0000313" key="14">
    <source>
        <dbReference type="EMBL" id="QTX03011.1"/>
    </source>
</evidence>
<dbReference type="Gene3D" id="3.40.50.620">
    <property type="entry name" value="HUPs"/>
    <property type="match status" value="2"/>
</dbReference>
<keyword evidence="4 10" id="KW-0547">Nucleotide-binding</keyword>
<dbReference type="Proteomes" id="UP000672038">
    <property type="component" value="Chromosome"/>
</dbReference>
<dbReference type="FunFam" id="3.40.50.620:FF:000152">
    <property type="entry name" value="Isoleucine--tRNA ligase"/>
    <property type="match status" value="1"/>
</dbReference>
<evidence type="ECO:0000256" key="8">
    <source>
        <dbReference type="ARBA" id="ARBA00025217"/>
    </source>
</evidence>
<evidence type="ECO:0000259" key="12">
    <source>
        <dbReference type="Pfam" id="PF08264"/>
    </source>
</evidence>
<dbReference type="KEGG" id="pluf:LFWB_4450"/>
<dbReference type="AlphaFoldDB" id="A0A975FJM5"/>
<evidence type="ECO:0000313" key="15">
    <source>
        <dbReference type="Proteomes" id="UP000672038"/>
    </source>
</evidence>
<evidence type="ECO:0000256" key="9">
    <source>
        <dbReference type="ARBA" id="ARBA00048359"/>
    </source>
</evidence>
<dbReference type="GO" id="GO:0002161">
    <property type="term" value="F:aminoacyl-tRNA deacylase activity"/>
    <property type="evidence" value="ECO:0007669"/>
    <property type="project" value="InterPro"/>
</dbReference>
<keyword evidence="10" id="KW-0862">Zinc</keyword>
<dbReference type="SUPFAM" id="SSF50677">
    <property type="entry name" value="ValRS/IleRS/LeuRS editing domain"/>
    <property type="match status" value="1"/>
</dbReference>
<dbReference type="CDD" id="cd07960">
    <property type="entry name" value="Anticodon_Ia_Ile_BEm"/>
    <property type="match status" value="1"/>
</dbReference>
<feature type="short sequence motif" description="'KMSKS' region" evidence="10">
    <location>
        <begin position="593"/>
        <end position="597"/>
    </location>
</feature>
<dbReference type="InterPro" id="IPR014729">
    <property type="entry name" value="Rossmann-like_a/b/a_fold"/>
</dbReference>
<protein>
    <recommendedName>
        <fullName evidence="10">Isoleucine--tRNA ligase</fullName>
        <ecNumber evidence="10">6.1.1.5</ecNumber>
    </recommendedName>
    <alternativeName>
        <fullName evidence="10">Isoleucyl-tRNA synthetase</fullName>
        <shortName evidence="10">IleRS</shortName>
    </alternativeName>
</protein>
<feature type="binding site" evidence="10">
    <location>
        <position position="552"/>
    </location>
    <ligand>
        <name>L-isoleucyl-5'-AMP</name>
        <dbReference type="ChEBI" id="CHEBI:178002"/>
    </ligand>
</feature>
<dbReference type="PRINTS" id="PR00984">
    <property type="entry name" value="TRNASYNTHILE"/>
</dbReference>
<evidence type="ECO:0000256" key="6">
    <source>
        <dbReference type="ARBA" id="ARBA00022917"/>
    </source>
</evidence>
<comment type="domain">
    <text evidence="10">IleRS has two distinct active sites: one for aminoacylation and one for editing. The misactivated valine is translocated from the active site to the editing site, which sterically excludes the correctly activated isoleucine. The single editing site contains two valyl binding pockets, one specific for each substrate (Val-AMP or Val-tRNA(Ile)).</text>
</comment>
<proteinExistence type="inferred from homology"/>
<keyword evidence="7 10" id="KW-0030">Aminoacyl-tRNA synthetase</keyword>
<feature type="binding site" evidence="10">
    <location>
        <position position="910"/>
    </location>
    <ligand>
        <name>Zn(2+)</name>
        <dbReference type="ChEBI" id="CHEBI:29105"/>
    </ligand>
</feature>
<keyword evidence="2 10" id="KW-0963">Cytoplasm</keyword>
<evidence type="ECO:0000256" key="7">
    <source>
        <dbReference type="ARBA" id="ARBA00023146"/>
    </source>
</evidence>
<dbReference type="InterPro" id="IPR009080">
    <property type="entry name" value="tRNAsynth_Ia_anticodon-bd"/>
</dbReference>
<feature type="domain" description="Aminoacyl-tRNA synthetase class Ia" evidence="11">
    <location>
        <begin position="31"/>
        <end position="631"/>
    </location>
</feature>
<dbReference type="Gene3D" id="1.10.10.830">
    <property type="entry name" value="Ile-tRNA synthetase CP2 domain-like"/>
    <property type="match status" value="1"/>
</dbReference>
<dbReference type="GO" id="GO:0006428">
    <property type="term" value="P:isoleucyl-tRNA aminoacylation"/>
    <property type="evidence" value="ECO:0007669"/>
    <property type="project" value="UniProtKB-UniRule"/>
</dbReference>
<dbReference type="GO" id="GO:0008270">
    <property type="term" value="F:zinc ion binding"/>
    <property type="evidence" value="ECO:0007669"/>
    <property type="project" value="UniProtKB-UniRule"/>
</dbReference>
<dbReference type="PROSITE" id="PS00178">
    <property type="entry name" value="AA_TRNA_LIGASE_I"/>
    <property type="match status" value="1"/>
</dbReference>
<evidence type="ECO:0000256" key="2">
    <source>
        <dbReference type="ARBA" id="ARBA00022490"/>
    </source>
</evidence>
<comment type="subcellular location">
    <subcellularLocation>
        <location evidence="10">Cytoplasm</location>
    </subcellularLocation>
</comment>
<dbReference type="CDD" id="cd00818">
    <property type="entry name" value="IleRS_core"/>
    <property type="match status" value="1"/>
</dbReference>
<dbReference type="KEGG" id="pluf:LFWB_3200"/>
<dbReference type="GO" id="GO:0000049">
    <property type="term" value="F:tRNA binding"/>
    <property type="evidence" value="ECO:0007669"/>
    <property type="project" value="InterPro"/>
</dbReference>
<sequence>MIKKNYKDTLSMPLTDFPMKGNLSQKETEIEDYWKKIDLYSKVLNKNQNNNNFCLHDGPPYANGNIHIGHALNKILKDFIIRFKTMQGFYAPYIPGWDCHGLPIETTVLKKNSKNKLTSKKIFLEKCAETALNYVKKQKEMFQRLGILGQWEKPYLTLDNSFIAEEIKIFSKMIEQKLIFKKLKPVYWSPFLQSVLAESEIEYKNKQSLSIYILFPILRKDIFKDAYFLVWTTTPWTLPANVAICVHPEKDYHIIKIQNKKYVLGVSVLEKLKDKFNWNEVEIIKTFKGAFLKDFIYENKIFNNKGKVVLDTFVSDTEGTGLVHIAPGHGLDDFLLSEKYNLNILLSINKKGLMSENTKQYKDLFYDEFNYQIVEDLKEKKLIILSETITHSYPHDERLKKPVVFLAIPQWFLNIEKIKPKLLSEIKKVEWFPSWGEIKMFNMIKDRKDWVISRQRNWGTPIPIFYTENNEPILDTKVIEHVADLFEKHGKSIWLEWQPAQLLPPNYKNEKSPNNIFYKETDIIDVWFDSGTTYSVYKKLFNNSFTADVYLEGADQYRGWFNSSLITSVAASNKTPYKKIITHGFVLDGSGQKMSKSLNNVIDPLKIIQQKGADILRLWVAHINYNIDVRLDKNILQQIEEKYKKIRNTFRFMLGNLNNFHPSSQNYIPFDERNLFDQLFLLEFNNILLQIIQSYENYNLEKIMSLLYPFIVNKMSAFYLDFSKDILYIEKEDNKEKNIIKSNIYDILILCLKILTPIIPHTTSEIYQYLSGEKKEDIYLESLPTQKEIQNWIVDFNQKQKDLVQLKEDYNLFFILREKILKKLEDNRQNKIINKSLQAKLILKLPYKYLQMLNSLKIKEKFHQLLMVSQLEIINSEDLNIEIIKMPGNPCPRCWNVIENKNLDDLCKRCLNFFKK</sequence>
<dbReference type="HAMAP" id="MF_02002">
    <property type="entry name" value="Ile_tRNA_synth_type1"/>
    <property type="match status" value="1"/>
</dbReference>
<dbReference type="Pfam" id="PF00133">
    <property type="entry name" value="tRNA-synt_1"/>
    <property type="match status" value="1"/>
</dbReference>
<evidence type="ECO:0000256" key="10">
    <source>
        <dbReference type="HAMAP-Rule" id="MF_02002"/>
    </source>
</evidence>
<dbReference type="SUPFAM" id="SSF47323">
    <property type="entry name" value="Anticodon-binding domain of a subclass of class I aminoacyl-tRNA synthetases"/>
    <property type="match status" value="1"/>
</dbReference>
<dbReference type="InterPro" id="IPR002301">
    <property type="entry name" value="Ile-tRNA-ligase"/>
</dbReference>
<feature type="short sequence motif" description="'HIGH' region" evidence="10">
    <location>
        <begin position="60"/>
        <end position="70"/>
    </location>
</feature>
<gene>
    <name evidence="10 14" type="primary">ileS</name>
    <name evidence="13" type="ORF">LFWB_3200</name>
    <name evidence="14" type="ORF">LFWB_4450</name>
</gene>
<evidence type="ECO:0000259" key="11">
    <source>
        <dbReference type="Pfam" id="PF00133"/>
    </source>
</evidence>
<dbReference type="InterPro" id="IPR002300">
    <property type="entry name" value="aa-tRNA-synth_Ia"/>
</dbReference>
<feature type="binding site" evidence="10">
    <location>
        <position position="907"/>
    </location>
    <ligand>
        <name>Zn(2+)</name>
        <dbReference type="ChEBI" id="CHEBI:29105"/>
    </ligand>
</feature>
<comment type="function">
    <text evidence="8 10">Catalyzes the attachment of isoleucine to tRNA(Ile). As IleRS can inadvertently accommodate and process structurally similar amino acids such as valine, to avoid such errors it has two additional distinct tRNA(Ile)-dependent editing activities. One activity is designated as 'pretransfer' editing and involves the hydrolysis of activated Val-AMP. The other activity is designated 'posttransfer' editing and involves deacylation of mischarged Val-tRNA(Ile).</text>
</comment>
<dbReference type="SUPFAM" id="SSF52374">
    <property type="entry name" value="Nucleotidylyl transferase"/>
    <property type="match status" value="1"/>
</dbReference>
<feature type="binding site" evidence="10">
    <location>
        <position position="894"/>
    </location>
    <ligand>
        <name>Zn(2+)</name>
        <dbReference type="ChEBI" id="CHEBI:29105"/>
    </ligand>
</feature>
<evidence type="ECO:0000256" key="3">
    <source>
        <dbReference type="ARBA" id="ARBA00022598"/>
    </source>
</evidence>
<dbReference type="GO" id="GO:0004822">
    <property type="term" value="F:isoleucine-tRNA ligase activity"/>
    <property type="evidence" value="ECO:0007669"/>
    <property type="project" value="UniProtKB-UniRule"/>
</dbReference>
<comment type="subunit">
    <text evidence="10">Monomer.</text>
</comment>
<dbReference type="PANTHER" id="PTHR42765">
    <property type="entry name" value="SOLEUCYL-TRNA SYNTHETASE"/>
    <property type="match status" value="1"/>
</dbReference>
<keyword evidence="10" id="KW-0479">Metal-binding</keyword>
<evidence type="ECO:0000256" key="5">
    <source>
        <dbReference type="ARBA" id="ARBA00022840"/>
    </source>
</evidence>
<dbReference type="GO" id="GO:0005829">
    <property type="term" value="C:cytosol"/>
    <property type="evidence" value="ECO:0007669"/>
    <property type="project" value="TreeGrafter"/>
</dbReference>
<dbReference type="InterPro" id="IPR023585">
    <property type="entry name" value="Ile-tRNA-ligase_type1"/>
</dbReference>
<dbReference type="Pfam" id="PF08264">
    <property type="entry name" value="Anticodon_1"/>
    <property type="match status" value="1"/>
</dbReference>
<keyword evidence="6 10" id="KW-0648">Protein biosynthesis</keyword>
<dbReference type="InterPro" id="IPR033708">
    <property type="entry name" value="Anticodon_Ile_BEm"/>
</dbReference>
<evidence type="ECO:0000256" key="4">
    <source>
        <dbReference type="ARBA" id="ARBA00022741"/>
    </source>
</evidence>
<dbReference type="InterPro" id="IPR013155">
    <property type="entry name" value="M/V/L/I-tRNA-synth_anticd-bd"/>
</dbReference>
<organism evidence="14 15">
    <name type="scientific">Loofah witches'-broom phytoplasma</name>
    <dbReference type="NCBI Taxonomy" id="35773"/>
    <lineage>
        <taxon>Bacteria</taxon>
        <taxon>Bacillati</taxon>
        <taxon>Mycoplasmatota</taxon>
        <taxon>Mollicutes</taxon>
        <taxon>Acholeplasmatales</taxon>
        <taxon>Acholeplasmataceae</taxon>
        <taxon>Candidatus Phytoplasma</taxon>
        <taxon>16SrVIII (Loofah witches'-broom group)</taxon>
    </lineage>
</organism>
<name>A0A975FJM5_LOWBP</name>
<dbReference type="PANTHER" id="PTHR42765:SF1">
    <property type="entry name" value="ISOLEUCINE--TRNA LIGASE, MITOCHONDRIAL"/>
    <property type="match status" value="1"/>
</dbReference>
<dbReference type="Gene3D" id="1.10.730.20">
    <property type="match status" value="1"/>
</dbReference>
<dbReference type="EMBL" id="CP054393">
    <property type="protein sequence ID" value="QTX02890.1"/>
    <property type="molecule type" value="Genomic_DNA"/>
</dbReference>
<comment type="similarity">
    <text evidence="1 10">Belongs to the class-I aminoacyl-tRNA synthetase family. IleS type 1 subfamily.</text>
</comment>
<dbReference type="InterPro" id="IPR001412">
    <property type="entry name" value="aa-tRNA-synth_I_CS"/>
</dbReference>
<keyword evidence="15" id="KW-1185">Reference proteome</keyword>
<feature type="binding site" evidence="10">
    <location>
        <position position="891"/>
    </location>
    <ligand>
        <name>Zn(2+)</name>
        <dbReference type="ChEBI" id="CHEBI:29105"/>
    </ligand>
</feature>
<keyword evidence="3 10" id="KW-0436">Ligase</keyword>
<dbReference type="EMBL" id="CP054393">
    <property type="protein sequence ID" value="QTX03011.1"/>
    <property type="molecule type" value="Genomic_DNA"/>
</dbReference>
<evidence type="ECO:0000313" key="13">
    <source>
        <dbReference type="EMBL" id="QTX02890.1"/>
    </source>
</evidence>
<feature type="binding site" evidence="10">
    <location>
        <position position="596"/>
    </location>
    <ligand>
        <name>ATP</name>
        <dbReference type="ChEBI" id="CHEBI:30616"/>
    </ligand>
</feature>
<dbReference type="InterPro" id="IPR009008">
    <property type="entry name" value="Val/Leu/Ile-tRNA-synth_edit"/>
</dbReference>
<comment type="cofactor">
    <cofactor evidence="10">
        <name>Zn(2+)</name>
        <dbReference type="ChEBI" id="CHEBI:29105"/>
    </cofactor>
    <text evidence="10">Binds 1 zinc ion per subunit.</text>
</comment>
<accession>A0A975FJM5</accession>
<dbReference type="RefSeq" id="WP_246454205.1">
    <property type="nucleotide sequence ID" value="NZ_CP054393.1"/>
</dbReference>
<dbReference type="GO" id="GO:0005524">
    <property type="term" value="F:ATP binding"/>
    <property type="evidence" value="ECO:0007669"/>
    <property type="project" value="UniProtKB-UniRule"/>
</dbReference>